<dbReference type="RefSeq" id="WP_150965431.1">
    <property type="nucleotide sequence ID" value="NZ_VZZJ01000020.1"/>
</dbReference>
<reference evidence="1 2" key="1">
    <citation type="submission" date="2019-09" db="EMBL/GenBank/DDBJ databases">
        <title>YIM 132548 draft genome.</title>
        <authorList>
            <person name="Jiang L."/>
        </authorList>
    </citation>
    <scope>NUCLEOTIDE SEQUENCE [LARGE SCALE GENOMIC DNA]</scope>
    <source>
        <strain evidence="1 2">YIM 132548</strain>
    </source>
</reference>
<organism evidence="1 2">
    <name type="scientific">Methylobacterium planeticum</name>
    <dbReference type="NCBI Taxonomy" id="2615211"/>
    <lineage>
        <taxon>Bacteria</taxon>
        <taxon>Pseudomonadati</taxon>
        <taxon>Pseudomonadota</taxon>
        <taxon>Alphaproteobacteria</taxon>
        <taxon>Hyphomicrobiales</taxon>
        <taxon>Methylobacteriaceae</taxon>
        <taxon>Methylobacterium</taxon>
    </lineage>
</organism>
<evidence type="ECO:0000313" key="1">
    <source>
        <dbReference type="EMBL" id="KAB1071173.1"/>
    </source>
</evidence>
<keyword evidence="2" id="KW-1185">Reference proteome</keyword>
<comment type="caution">
    <text evidence="1">The sequence shown here is derived from an EMBL/GenBank/DDBJ whole genome shotgun (WGS) entry which is preliminary data.</text>
</comment>
<protein>
    <submittedName>
        <fullName evidence="1">Uncharacterized protein</fullName>
    </submittedName>
</protein>
<name>A0A6N6MJ63_9HYPH</name>
<gene>
    <name evidence="1" type="ORF">F6X51_19965</name>
</gene>
<dbReference type="AlphaFoldDB" id="A0A6N6MJ63"/>
<sequence length="380" mass="43209">MTSPEARKNYEALALAASEDIVCMPAFIDAISENPAPLFDSALERLMSTSRHADNSIRPPKSFRLVFENTPGYYANTELRSGIITIRRGVMSLFRDISELHSGYEALHAFDGSILHGPTLTNEEIKSLVTRSARSFVRSESGVWREDERLRQCCLERTQRDMGERTTRQTAPHFFLKLISLACFVIAHELAHILHHRPSWNPLRRRKSREHMELEADQIAARWVLDYLYIPPTVFTEELPVTGQGPIADMIMLGLWYREQESKWRKGSLESMFEAISQAGSAPNAVYTSEYEAARAVSVSVIALFFNVWSRVEFEARAAGLDFGPGYPNAAARYQNFRAACHAHPHSPPNMFDKPNGRRGPLQTEYELFQNIFIEMNGRP</sequence>
<proteinExistence type="predicted"/>
<dbReference type="Proteomes" id="UP000441523">
    <property type="component" value="Unassembled WGS sequence"/>
</dbReference>
<dbReference type="EMBL" id="VZZJ01000020">
    <property type="protein sequence ID" value="KAB1071173.1"/>
    <property type="molecule type" value="Genomic_DNA"/>
</dbReference>
<accession>A0A6N6MJ63</accession>
<evidence type="ECO:0000313" key="2">
    <source>
        <dbReference type="Proteomes" id="UP000441523"/>
    </source>
</evidence>